<dbReference type="PANTHER" id="PTHR47961">
    <property type="entry name" value="DNA POLYMERASE THETA, PUTATIVE (AFU_ORTHOLOGUE AFUA_1G05260)-RELATED"/>
    <property type="match status" value="1"/>
</dbReference>
<keyword evidence="2" id="KW-0378">Hydrolase</keyword>
<sequence length="1146" mass="130313">MFDRYSEELFESLPRLSDIDADECKRWLTSAYLYCIDKGINNKHQQNIDIITTFENLRRLGSALESAAVFDVDVPQKIREASAFISAESLSLLSKYYKNNVEEVGQHAFLFGYDYIYTKIESALLYLIAGYDANAITEVREIKEFIESQALLEAEANSLIKIANKVYELIYMLCSFELWAIPEESNELFRMDALDPLTGIVNNNQFQMYKLIESSLYYYIKWLLGEDAEGYNASIRVLQKVIRLSSAERLASYATIYHLSKLLEATYKETSRRSMIHKVPSLPGWETEWTSYLKFRALGHQNLRSRPFLWPSTKQFVDETLPGPHSHSVVSMPTGSGKSFLAELAIAQALYSGWVLYLAPTNALTHQIRRDLLQGLRSLPNLDVRSFVGEEEYTALSSEIPEIIEDSNKRFIAVMTPEKCSLALRLTPQIFSNCSLCVFDEFHLIGESERGIISDLVLGQIISLNKTVKFLLMSAMMSNPDEIADWLRTKTGIEASIPTVKWKPTRTLRGAAGVSLIENSHKYNEAIEWLDHHPRRVNRKYTLAADILYCFTGVWQTVDEDNFSTIRFQDVETELQATRESNGRRIRYVFKSPSWTNNTAKSLGLHLARNKIPSIVFFPHDKNHVFSVGEIDLSEGTSEVPQKILDLIDVSERELGLISEVGQLLVNRGISVHSSAMLEAEKEASEEAFKCGVSSLMFATGTLAQGLNLPSVAVIIAGESVGDRRETGTLENEKRSKATILNAIGRAGRAGFSNQSLSIIVPDKPIFLRGKEDWEAVLRRLEVLGEHDATIRVESPLEAFLDRVIDQSFDPSIASNTELLMVSYLSDVEGHPDMKQGILNNTFAAYRKRNIISQSILEQAGKYVEEIKQSFIEENEAPNWTIGVARKAGVDFFTTLRFYQSMNNIVIDLDKATEYSIDDWLRFFILCMKEIPPKYLVDLFPEYVSSRETAINQIQRFVAENSHEDSLEWERPPEWEFLWEQFCYLIMQYMDGATLKELIITLLEDESLNDSSRSAGKPIPTILSVINGPIAKLSLFAGLFVAILEEKFSSEGISLPWNLSALPLAIKNGCNDYSSLCWYRFGVRYRVCSHLLAKSFPLNEDIMNDERARRYVRRVKKLWLDGFAGDNNNLSYEDEAVLESLRRIVR</sequence>
<dbReference type="InterPro" id="IPR027417">
    <property type="entry name" value="P-loop_NTPase"/>
</dbReference>
<dbReference type="Pfam" id="PF00270">
    <property type="entry name" value="DEAD"/>
    <property type="match status" value="1"/>
</dbReference>
<evidence type="ECO:0000256" key="4">
    <source>
        <dbReference type="ARBA" id="ARBA00022840"/>
    </source>
</evidence>
<dbReference type="EMBL" id="JAGRPV010000001">
    <property type="protein sequence ID" value="MDI4648778.1"/>
    <property type="molecule type" value="Genomic_DNA"/>
</dbReference>
<evidence type="ECO:0000259" key="5">
    <source>
        <dbReference type="PROSITE" id="PS51192"/>
    </source>
</evidence>
<dbReference type="PANTHER" id="PTHR47961:SF8">
    <property type="entry name" value="DEXH-BOX ATP-DEPENDENT RNA HELICASE DEXH15 CHLOROPLASTIC"/>
    <property type="match status" value="1"/>
</dbReference>
<dbReference type="InterPro" id="IPR001650">
    <property type="entry name" value="Helicase_C-like"/>
</dbReference>
<dbReference type="SMART" id="SM00487">
    <property type="entry name" value="DEXDc"/>
    <property type="match status" value="1"/>
</dbReference>
<evidence type="ECO:0000259" key="6">
    <source>
        <dbReference type="PROSITE" id="PS51194"/>
    </source>
</evidence>
<keyword evidence="8" id="KW-1185">Reference proteome</keyword>
<dbReference type="Pfam" id="PF00271">
    <property type="entry name" value="Helicase_C"/>
    <property type="match status" value="1"/>
</dbReference>
<organism evidence="7 8">
    <name type="scientific">Cohnella hashimotonis</name>
    <dbReference type="NCBI Taxonomy" id="2826895"/>
    <lineage>
        <taxon>Bacteria</taxon>
        <taxon>Bacillati</taxon>
        <taxon>Bacillota</taxon>
        <taxon>Bacilli</taxon>
        <taxon>Bacillales</taxon>
        <taxon>Paenibacillaceae</taxon>
        <taxon>Cohnella</taxon>
    </lineage>
</organism>
<evidence type="ECO:0000313" key="7">
    <source>
        <dbReference type="EMBL" id="MDI4648778.1"/>
    </source>
</evidence>
<keyword evidence="1" id="KW-0547">Nucleotide-binding</keyword>
<dbReference type="InterPro" id="IPR011545">
    <property type="entry name" value="DEAD/DEAH_box_helicase_dom"/>
</dbReference>
<dbReference type="GO" id="GO:0004386">
    <property type="term" value="F:helicase activity"/>
    <property type="evidence" value="ECO:0007669"/>
    <property type="project" value="UniProtKB-KW"/>
</dbReference>
<protein>
    <submittedName>
        <fullName evidence="7">DEAD/DEAH box helicase</fullName>
    </submittedName>
</protein>
<evidence type="ECO:0000256" key="2">
    <source>
        <dbReference type="ARBA" id="ARBA00022801"/>
    </source>
</evidence>
<comment type="caution">
    <text evidence="7">The sequence shown here is derived from an EMBL/GenBank/DDBJ whole genome shotgun (WGS) entry which is preliminary data.</text>
</comment>
<dbReference type="InterPro" id="IPR050474">
    <property type="entry name" value="Hel308_SKI2-like"/>
</dbReference>
<dbReference type="SUPFAM" id="SSF52540">
    <property type="entry name" value="P-loop containing nucleoside triphosphate hydrolases"/>
    <property type="match status" value="2"/>
</dbReference>
<evidence type="ECO:0000256" key="1">
    <source>
        <dbReference type="ARBA" id="ARBA00022741"/>
    </source>
</evidence>
<dbReference type="PROSITE" id="PS51192">
    <property type="entry name" value="HELICASE_ATP_BIND_1"/>
    <property type="match status" value="1"/>
</dbReference>
<dbReference type="RefSeq" id="WP_282911472.1">
    <property type="nucleotide sequence ID" value="NZ_JAGRPV010000001.1"/>
</dbReference>
<dbReference type="SMART" id="SM00490">
    <property type="entry name" value="HELICc"/>
    <property type="match status" value="1"/>
</dbReference>
<feature type="domain" description="Helicase ATP-binding" evidence="5">
    <location>
        <begin position="319"/>
        <end position="495"/>
    </location>
</feature>
<feature type="domain" description="Helicase C-terminal" evidence="6">
    <location>
        <begin position="632"/>
        <end position="805"/>
    </location>
</feature>
<dbReference type="PROSITE" id="PS51194">
    <property type="entry name" value="HELICASE_CTER"/>
    <property type="match status" value="1"/>
</dbReference>
<name>A0ABT6TPK3_9BACL</name>
<keyword evidence="3 7" id="KW-0347">Helicase</keyword>
<keyword evidence="4" id="KW-0067">ATP-binding</keyword>
<reference evidence="7" key="1">
    <citation type="submission" date="2023-04" db="EMBL/GenBank/DDBJ databases">
        <title>Comparative genomic analysis of Cohnella hashimotonis sp. nov., isolated from the International Space Station.</title>
        <authorList>
            <person name="Venkateswaran K."/>
            <person name="Simpson A."/>
        </authorList>
    </citation>
    <scope>NUCLEOTIDE SEQUENCE</scope>
    <source>
        <strain evidence="7">F6_2S_P_1</strain>
    </source>
</reference>
<proteinExistence type="predicted"/>
<dbReference type="InterPro" id="IPR014001">
    <property type="entry name" value="Helicase_ATP-bd"/>
</dbReference>
<dbReference type="Proteomes" id="UP001161691">
    <property type="component" value="Unassembled WGS sequence"/>
</dbReference>
<dbReference type="Gene3D" id="3.40.50.300">
    <property type="entry name" value="P-loop containing nucleotide triphosphate hydrolases"/>
    <property type="match status" value="2"/>
</dbReference>
<evidence type="ECO:0000313" key="8">
    <source>
        <dbReference type="Proteomes" id="UP001161691"/>
    </source>
</evidence>
<evidence type="ECO:0000256" key="3">
    <source>
        <dbReference type="ARBA" id="ARBA00022806"/>
    </source>
</evidence>
<gene>
    <name evidence="7" type="ORF">KB449_27755</name>
</gene>
<accession>A0ABT6TPK3</accession>